<evidence type="ECO:0000313" key="2">
    <source>
        <dbReference type="Proteomes" id="UP001500220"/>
    </source>
</evidence>
<evidence type="ECO:0000313" key="1">
    <source>
        <dbReference type="EMBL" id="GAA0503683.1"/>
    </source>
</evidence>
<dbReference type="Proteomes" id="UP001500220">
    <property type="component" value="Unassembled WGS sequence"/>
</dbReference>
<dbReference type="EMBL" id="BAAAHC010000001">
    <property type="protein sequence ID" value="GAA0503683.1"/>
    <property type="molecule type" value="Genomic_DNA"/>
</dbReference>
<gene>
    <name evidence="1" type="ORF">GCM10009545_01710</name>
</gene>
<dbReference type="RefSeq" id="WP_346071820.1">
    <property type="nucleotide sequence ID" value="NZ_BAAAHC010000001.1"/>
</dbReference>
<comment type="caution">
    <text evidence="1">The sequence shown here is derived from an EMBL/GenBank/DDBJ whole genome shotgun (WGS) entry which is preliminary data.</text>
</comment>
<dbReference type="PANTHER" id="PTHR36454:SF1">
    <property type="entry name" value="DUF1015 DOMAIN-CONTAINING PROTEIN"/>
    <property type="match status" value="1"/>
</dbReference>
<proteinExistence type="predicted"/>
<accession>A0ABP3LM79</accession>
<sequence length="332" mass="37632">MSTTPALDRRGITTRPPRAQVRTTSGQYARLPSPAVVVYRMETGRHRQTGVVLEVSLDDYRTGRIRCHEATQPDRERELEELTEATGIEQMPVMLVHRRHPLLRAQLAEITTTAPDVRVTTGEVTHSVWIRRDAERARAVNFEVSRIHALYIADGHHRMRVAGRYADRHRDLGPTHPAAYTLAALFPADEMRILGYHRCVPVPPDGEVLRQLATHPATMRIEAAAAPEAAPGVIAVRLDEQWYRLHLRTRRDPYHGLDARVLDEELLPELAVDGHHNVDTCWCATHRTIHFAPHPPSIDQLMSTSDAGLVMPAKSTWFDPKPAPNLFRRRLR</sequence>
<name>A0ABP3LM79_9PSEU</name>
<dbReference type="InterPro" id="IPR008323">
    <property type="entry name" value="UCP033563"/>
</dbReference>
<organism evidence="1 2">
    <name type="scientific">Saccharopolyspora thermophila</name>
    <dbReference type="NCBI Taxonomy" id="89367"/>
    <lineage>
        <taxon>Bacteria</taxon>
        <taxon>Bacillati</taxon>
        <taxon>Actinomycetota</taxon>
        <taxon>Actinomycetes</taxon>
        <taxon>Pseudonocardiales</taxon>
        <taxon>Pseudonocardiaceae</taxon>
        <taxon>Saccharopolyspora</taxon>
    </lineage>
</organism>
<dbReference type="Pfam" id="PF06245">
    <property type="entry name" value="DUF1015"/>
    <property type="match status" value="1"/>
</dbReference>
<protein>
    <submittedName>
        <fullName evidence="1">DUF1015 domain-containing protein</fullName>
    </submittedName>
</protein>
<dbReference type="PANTHER" id="PTHR36454">
    <property type="entry name" value="LMO2823 PROTEIN"/>
    <property type="match status" value="1"/>
</dbReference>
<reference evidence="2" key="1">
    <citation type="journal article" date="2019" name="Int. J. Syst. Evol. Microbiol.">
        <title>The Global Catalogue of Microorganisms (GCM) 10K type strain sequencing project: providing services to taxonomists for standard genome sequencing and annotation.</title>
        <authorList>
            <consortium name="The Broad Institute Genomics Platform"/>
            <consortium name="The Broad Institute Genome Sequencing Center for Infectious Disease"/>
            <person name="Wu L."/>
            <person name="Ma J."/>
        </authorList>
    </citation>
    <scope>NUCLEOTIDE SEQUENCE [LARGE SCALE GENOMIC DNA]</scope>
    <source>
        <strain evidence="2">JCM 10664</strain>
    </source>
</reference>
<keyword evidence="2" id="KW-1185">Reference proteome</keyword>